<proteinExistence type="predicted"/>
<gene>
    <name evidence="2" type="ORF">EDD62_1736</name>
</gene>
<accession>A0A3N5C8I4</accession>
<keyword evidence="1" id="KW-1133">Transmembrane helix</keyword>
<evidence type="ECO:0000313" key="2">
    <source>
        <dbReference type="EMBL" id="RPF54775.1"/>
    </source>
</evidence>
<dbReference type="EMBL" id="RKRK01000006">
    <property type="protein sequence ID" value="RPF54775.1"/>
    <property type="molecule type" value="Genomic_DNA"/>
</dbReference>
<feature type="transmembrane region" description="Helical" evidence="1">
    <location>
        <begin position="33"/>
        <end position="51"/>
    </location>
</feature>
<keyword evidence="3" id="KW-1185">Reference proteome</keyword>
<protein>
    <submittedName>
        <fullName evidence="2">Uncharacterized protein</fullName>
    </submittedName>
</protein>
<dbReference type="RefSeq" id="WP_170152814.1">
    <property type="nucleotide sequence ID" value="NZ_RKRK01000006.1"/>
</dbReference>
<keyword evidence="1" id="KW-0472">Membrane</keyword>
<dbReference type="AlphaFoldDB" id="A0A3N5C8I4"/>
<sequence>MSKRTELKIFVGLISLAMTIVAYPITWFVPLEWTLVILAAISTITVSIYSYEEDLIEK</sequence>
<keyword evidence="1" id="KW-0812">Transmembrane</keyword>
<feature type="transmembrane region" description="Helical" evidence="1">
    <location>
        <begin position="7"/>
        <end position="27"/>
    </location>
</feature>
<comment type="caution">
    <text evidence="2">The sequence shown here is derived from an EMBL/GenBank/DDBJ whole genome shotgun (WGS) entry which is preliminary data.</text>
</comment>
<reference evidence="2 3" key="1">
    <citation type="submission" date="2018-11" db="EMBL/GenBank/DDBJ databases">
        <title>Genomic Encyclopedia of Type Strains, Phase IV (KMG-IV): sequencing the most valuable type-strain genomes for metagenomic binning, comparative biology and taxonomic classification.</title>
        <authorList>
            <person name="Goeker M."/>
        </authorList>
    </citation>
    <scope>NUCLEOTIDE SEQUENCE [LARGE SCALE GENOMIC DNA]</scope>
    <source>
        <strain evidence="2 3">DSM 29158</strain>
    </source>
</reference>
<dbReference type="Proteomes" id="UP000277108">
    <property type="component" value="Unassembled WGS sequence"/>
</dbReference>
<organism evidence="2 3">
    <name type="scientific">Abyssicoccus albus</name>
    <dbReference type="NCBI Taxonomy" id="1817405"/>
    <lineage>
        <taxon>Bacteria</taxon>
        <taxon>Bacillati</taxon>
        <taxon>Bacillota</taxon>
        <taxon>Bacilli</taxon>
        <taxon>Bacillales</taxon>
        <taxon>Abyssicoccaceae</taxon>
    </lineage>
</organism>
<name>A0A3N5C8I4_9BACL</name>
<evidence type="ECO:0000256" key="1">
    <source>
        <dbReference type="SAM" id="Phobius"/>
    </source>
</evidence>
<evidence type="ECO:0000313" key="3">
    <source>
        <dbReference type="Proteomes" id="UP000277108"/>
    </source>
</evidence>